<dbReference type="AlphaFoldDB" id="A0A560F0V4"/>
<dbReference type="RefSeq" id="WP_145751784.1">
    <property type="nucleotide sequence ID" value="NZ_VITN01000015.1"/>
</dbReference>
<evidence type="ECO:0000313" key="7">
    <source>
        <dbReference type="Proteomes" id="UP000319859"/>
    </source>
</evidence>
<dbReference type="Proteomes" id="UP000319859">
    <property type="component" value="Unassembled WGS sequence"/>
</dbReference>
<protein>
    <submittedName>
        <fullName evidence="6">LysR family transcriptional regulator</fullName>
    </submittedName>
</protein>
<name>A0A560F0V4_9PROT</name>
<dbReference type="PANTHER" id="PTHR30537">
    <property type="entry name" value="HTH-TYPE TRANSCRIPTIONAL REGULATOR"/>
    <property type="match status" value="1"/>
</dbReference>
<comment type="caution">
    <text evidence="6">The sequence shown here is derived from an EMBL/GenBank/DDBJ whole genome shotgun (WGS) entry which is preliminary data.</text>
</comment>
<dbReference type="Gene3D" id="3.40.190.290">
    <property type="match status" value="1"/>
</dbReference>
<dbReference type="GO" id="GO:0003700">
    <property type="term" value="F:DNA-binding transcription factor activity"/>
    <property type="evidence" value="ECO:0007669"/>
    <property type="project" value="InterPro"/>
</dbReference>
<dbReference type="InterPro" id="IPR058163">
    <property type="entry name" value="LysR-type_TF_proteobact-type"/>
</dbReference>
<keyword evidence="2" id="KW-0805">Transcription regulation</keyword>
<evidence type="ECO:0000256" key="2">
    <source>
        <dbReference type="ARBA" id="ARBA00023015"/>
    </source>
</evidence>
<comment type="similarity">
    <text evidence="1">Belongs to the LysR transcriptional regulatory family.</text>
</comment>
<keyword evidence="3" id="KW-0238">DNA-binding</keyword>
<dbReference type="SUPFAM" id="SSF53850">
    <property type="entry name" value="Periplasmic binding protein-like II"/>
    <property type="match status" value="1"/>
</dbReference>
<evidence type="ECO:0000313" key="6">
    <source>
        <dbReference type="EMBL" id="TWB15236.1"/>
    </source>
</evidence>
<dbReference type="Pfam" id="PF00126">
    <property type="entry name" value="HTH_1"/>
    <property type="match status" value="1"/>
</dbReference>
<dbReference type="PANTHER" id="PTHR30537:SF3">
    <property type="entry name" value="TRANSCRIPTIONAL REGULATORY PROTEIN"/>
    <property type="match status" value="1"/>
</dbReference>
<dbReference type="Pfam" id="PF03466">
    <property type="entry name" value="LysR_substrate"/>
    <property type="match status" value="1"/>
</dbReference>
<keyword evidence="4" id="KW-0804">Transcription</keyword>
<dbReference type="InterPro" id="IPR005119">
    <property type="entry name" value="LysR_subst-bd"/>
</dbReference>
<gene>
    <name evidence="6" type="ORF">FBZ89_11515</name>
</gene>
<dbReference type="GO" id="GO:0006351">
    <property type="term" value="P:DNA-templated transcription"/>
    <property type="evidence" value="ECO:0007669"/>
    <property type="project" value="TreeGrafter"/>
</dbReference>
<dbReference type="OrthoDB" id="7333438at2"/>
<evidence type="ECO:0000256" key="1">
    <source>
        <dbReference type="ARBA" id="ARBA00009437"/>
    </source>
</evidence>
<dbReference type="SUPFAM" id="SSF46785">
    <property type="entry name" value="Winged helix' DNA-binding domain"/>
    <property type="match status" value="1"/>
</dbReference>
<dbReference type="Gene3D" id="1.10.10.10">
    <property type="entry name" value="Winged helix-like DNA-binding domain superfamily/Winged helix DNA-binding domain"/>
    <property type="match status" value="1"/>
</dbReference>
<dbReference type="InterPro" id="IPR000847">
    <property type="entry name" value="LysR_HTH_N"/>
</dbReference>
<dbReference type="GO" id="GO:0043565">
    <property type="term" value="F:sequence-specific DNA binding"/>
    <property type="evidence" value="ECO:0007669"/>
    <property type="project" value="TreeGrafter"/>
</dbReference>
<evidence type="ECO:0000256" key="4">
    <source>
        <dbReference type="ARBA" id="ARBA00023163"/>
    </source>
</evidence>
<proteinExistence type="inferred from homology"/>
<dbReference type="PROSITE" id="PS50931">
    <property type="entry name" value="HTH_LYSR"/>
    <property type="match status" value="1"/>
</dbReference>
<dbReference type="EMBL" id="VITN01000015">
    <property type="protein sequence ID" value="TWB15236.1"/>
    <property type="molecule type" value="Genomic_DNA"/>
</dbReference>
<dbReference type="InterPro" id="IPR036388">
    <property type="entry name" value="WH-like_DNA-bd_sf"/>
</dbReference>
<dbReference type="InterPro" id="IPR036390">
    <property type="entry name" value="WH_DNA-bd_sf"/>
</dbReference>
<feature type="domain" description="HTH lysR-type" evidence="5">
    <location>
        <begin position="2"/>
        <end position="59"/>
    </location>
</feature>
<reference evidence="6 7" key="1">
    <citation type="submission" date="2019-06" db="EMBL/GenBank/DDBJ databases">
        <title>Genomic Encyclopedia of Type Strains, Phase IV (KMG-V): Genome sequencing to study the core and pangenomes of soil and plant-associated prokaryotes.</title>
        <authorList>
            <person name="Whitman W."/>
        </authorList>
    </citation>
    <scope>NUCLEOTIDE SEQUENCE [LARGE SCALE GENOMIC DNA]</scope>
    <source>
        <strain evidence="6 7">BR 11880</strain>
    </source>
</reference>
<sequence length="293" mass="32742">MPDWDDVHLFLAVARSGRLVAAGKAVGVDHTTIARRLGALEAALDVRLFDRSPRGVTLTEAGRLLLPHAERMESEMEAAVARLGPRGAAPSGVVRIATPEAFGMAIVAPHVAEFHRRYPDLRLDLAPEPRQVSLANHEADIAIVLNRPPKGRVFARRLVDFRLCLYSSADYLAEHGPVTSRAELRRHPFVWYMDEKIDDPELLYLNEVIPDARPVFRSTSISAQQGAVAAGLGLGLLHAFAAEADARLVRVLPEVEVKRSYWLVFHVDHQHQPRVRAVVEFLDELIERYRPQF</sequence>
<evidence type="ECO:0000259" key="5">
    <source>
        <dbReference type="PROSITE" id="PS50931"/>
    </source>
</evidence>
<evidence type="ECO:0000256" key="3">
    <source>
        <dbReference type="ARBA" id="ARBA00023125"/>
    </source>
</evidence>
<accession>A0A560F0V4</accession>
<organism evidence="6 7">
    <name type="scientific">Nitrospirillum amazonense</name>
    <dbReference type="NCBI Taxonomy" id="28077"/>
    <lineage>
        <taxon>Bacteria</taxon>
        <taxon>Pseudomonadati</taxon>
        <taxon>Pseudomonadota</taxon>
        <taxon>Alphaproteobacteria</taxon>
        <taxon>Rhodospirillales</taxon>
        <taxon>Azospirillaceae</taxon>
        <taxon>Nitrospirillum</taxon>
    </lineage>
</organism>